<protein>
    <submittedName>
        <fullName evidence="2">Uncharacterized protein</fullName>
    </submittedName>
</protein>
<proteinExistence type="predicted"/>
<dbReference type="EMBL" id="BKCJ011163897">
    <property type="protein sequence ID" value="GFC97072.1"/>
    <property type="molecule type" value="Genomic_DNA"/>
</dbReference>
<name>A0A699SHK3_TANCI</name>
<gene>
    <name evidence="2" type="ORF">Tci_869042</name>
</gene>
<evidence type="ECO:0000313" key="2">
    <source>
        <dbReference type="EMBL" id="GFC97072.1"/>
    </source>
</evidence>
<organism evidence="2">
    <name type="scientific">Tanacetum cinerariifolium</name>
    <name type="common">Dalmatian daisy</name>
    <name type="synonym">Chrysanthemum cinerariifolium</name>
    <dbReference type="NCBI Taxonomy" id="118510"/>
    <lineage>
        <taxon>Eukaryota</taxon>
        <taxon>Viridiplantae</taxon>
        <taxon>Streptophyta</taxon>
        <taxon>Embryophyta</taxon>
        <taxon>Tracheophyta</taxon>
        <taxon>Spermatophyta</taxon>
        <taxon>Magnoliopsida</taxon>
        <taxon>eudicotyledons</taxon>
        <taxon>Gunneridae</taxon>
        <taxon>Pentapetalae</taxon>
        <taxon>asterids</taxon>
        <taxon>campanulids</taxon>
        <taxon>Asterales</taxon>
        <taxon>Asteraceae</taxon>
        <taxon>Asteroideae</taxon>
        <taxon>Anthemideae</taxon>
        <taxon>Anthemidinae</taxon>
        <taxon>Tanacetum</taxon>
    </lineage>
</organism>
<sequence>KERNDLKLTLDKFQTSSKNLSKPLESQVSNKNGLGFDSQVFNCLVSECEELHSHEYDNRVPKNLENDRYKTGEGYHVVPPPYTGAFLPTDDPNASESVANVFHVESSTNKPSKDMSKPHETDAPIVKD</sequence>
<reference evidence="2" key="1">
    <citation type="journal article" date="2019" name="Sci. Rep.">
        <title>Draft genome of Tanacetum cinerariifolium, the natural source of mosquito coil.</title>
        <authorList>
            <person name="Yamashiro T."/>
            <person name="Shiraishi A."/>
            <person name="Satake H."/>
            <person name="Nakayama K."/>
        </authorList>
    </citation>
    <scope>NUCLEOTIDE SEQUENCE</scope>
</reference>
<dbReference type="AlphaFoldDB" id="A0A699SHK3"/>
<feature type="compositionally biased region" description="Basic and acidic residues" evidence="1">
    <location>
        <begin position="111"/>
        <end position="128"/>
    </location>
</feature>
<feature type="non-terminal residue" evidence="2">
    <location>
        <position position="1"/>
    </location>
</feature>
<evidence type="ECO:0000256" key="1">
    <source>
        <dbReference type="SAM" id="MobiDB-lite"/>
    </source>
</evidence>
<comment type="caution">
    <text evidence="2">The sequence shown here is derived from an EMBL/GenBank/DDBJ whole genome shotgun (WGS) entry which is preliminary data.</text>
</comment>
<feature type="region of interest" description="Disordered" evidence="1">
    <location>
        <begin position="103"/>
        <end position="128"/>
    </location>
</feature>
<accession>A0A699SHK3</accession>